<sequence length="1249" mass="127737">MAGRKENLKALFSNTRTRIIIIFTIIVLMIAVLIGIIRFSAHTEAGLNGNAALTSAPGIQSVPGSMDPTAQYAALQESQNVQQAEQANKSGGSAIPTIIRTQAFGDGVEAVGPQGGTGGVGFSTLAMEDSAGPQKSLWMQTLKDSNCSKTSVNQVVGQGATLNDLKGACTCLQLKDDGYQFNDLTSVCSCSELKAAGFSARQFKEAGWDAGRLRTCGFDACELRNAGFTAQQMKDGGFSDGELKGAGYSDPEIARAGGLPEGITANDVRRAGCDPASLSKLRAAGVSASAIRNISGCSAAQLKAAGYTAQDLKNAGFSAADLKNAGFSPEELRQAGYNARDLLDAGFSPAQLSAAGFTPDQIKTAEAELPPGMTADNVKNAGCDAAALKRERLAGVSAAAIKKYAGCSASALKAAGFTNNDLANAGFTPAQIASLNPDVDDNTIRAAGCDPAKLHGLMLEGVSARKIHDLNGCNAEALKAAGFDAKALTDAGFTPQQLLAAGFTPNQIRAAEAASDASIKAAGCDPTKLKELFAEGVSASRIRQLNGCSAAALKAAGYDAKDLRNAGFTPQQLLDAGFTPEEVRATNPVDDSVVRAAGCNPSKLHNLLLQGVSATRIRQLNGCNAQALKAAGFGAQSLAAAGFTPEELTKAGFTPAEVAAAMAANAPSDGSGVSDETIRNAGCDPSRLKDLAARGVSAARIRDLNGCSAAALKAAGYSAKDLANAGFTPSELLDAGFTPQQLNQADLNPSGVIAAGRTADCSVNSLKAARAMGVSASTIRQTLGCSASALRAAGYSAADLKNAGFTAAELKDAGFTAAQLKDAGFSAKELRAAGFSAQQLKDAGFSAAQLKDAGFSAADLKNAGFTADQLKAAGYSAKDLKAAGFSAAELRKAGYSAKDLKDAGYSAAQLRDAGYSPQDLQDAGFSPQDSDLAGLSPLGPQAATPSAVSPIPSLPGPPTINSPLSANAENARQLQEILNKQQTQLADQRYQQKIQQRVGQMLGVATQTLQSWRTVSVQTYIEGNPDATVAVATPEGAAVAAVATPAGAPPVPEGIAAAPTKALVKTGDILFAVLDTAVNSDEPGPILATIVSGRFRGAKLIGSFMLPPNADKMVISFNTMSVPSASKSTSISAYAIDPNTARTALSSFTNHHYLLRYGSLFAATFLEGFGNAFQSAGTTITIGGTGGVQTTTVATEGGRSLLENAVIGLATVGKQWGQVAQVQFNRPTTVQVCAGTPLGILFTQDLLSL</sequence>
<dbReference type="Proteomes" id="UP000054859">
    <property type="component" value="Unassembled WGS sequence"/>
</dbReference>
<dbReference type="STRING" id="45056.Lade_1192"/>
<evidence type="ECO:0000256" key="7">
    <source>
        <dbReference type="SAM" id="Phobius"/>
    </source>
</evidence>
<proteinExistence type="inferred from homology"/>
<dbReference type="CDD" id="cd16431">
    <property type="entry name" value="IcmE"/>
    <property type="match status" value="1"/>
</dbReference>
<dbReference type="Pfam" id="PF03743">
    <property type="entry name" value="TrbI"/>
    <property type="match status" value="1"/>
</dbReference>
<dbReference type="PANTHER" id="PTHR47121">
    <property type="entry name" value="THYLAKOID LUMENAL PROTEIN TL20.3, CHLOROPLASTIC"/>
    <property type="match status" value="1"/>
</dbReference>
<dbReference type="SUPFAM" id="SSF141571">
    <property type="entry name" value="Pentapeptide repeat-like"/>
    <property type="match status" value="2"/>
</dbReference>
<feature type="region of interest" description="Disordered" evidence="6">
    <location>
        <begin position="916"/>
        <end position="948"/>
    </location>
</feature>
<dbReference type="InterPro" id="IPR042217">
    <property type="entry name" value="T4SS_VirB10/TrbI"/>
</dbReference>
<dbReference type="PANTHER" id="PTHR47121:SF2">
    <property type="entry name" value="THYLAKOID LUMENAL PROTEIN TL20.3, CHLOROPLASTIC"/>
    <property type="match status" value="1"/>
</dbReference>
<keyword evidence="5 7" id="KW-0472">Membrane</keyword>
<feature type="transmembrane region" description="Helical" evidence="7">
    <location>
        <begin position="20"/>
        <end position="41"/>
    </location>
</feature>
<name>A0A0W0R630_9GAMM</name>
<dbReference type="InterPro" id="IPR057481">
    <property type="entry name" value="Decapeptide"/>
</dbReference>
<protein>
    <submittedName>
        <fullName evidence="8">IcmE/DotG protein</fullName>
    </submittedName>
</protein>
<evidence type="ECO:0000256" key="1">
    <source>
        <dbReference type="ARBA" id="ARBA00004167"/>
    </source>
</evidence>
<dbReference type="OrthoDB" id="5620516at2"/>
<dbReference type="Gene3D" id="2.160.20.80">
    <property type="entry name" value="E3 ubiquitin-protein ligase SopA"/>
    <property type="match status" value="2"/>
</dbReference>
<dbReference type="PATRIC" id="fig|45056.6.peg.1234"/>
<dbReference type="Pfam" id="PF25296">
    <property type="entry name" value="Decapeptide"/>
    <property type="match status" value="6"/>
</dbReference>
<evidence type="ECO:0000256" key="6">
    <source>
        <dbReference type="SAM" id="MobiDB-lite"/>
    </source>
</evidence>
<reference evidence="8 9" key="1">
    <citation type="submission" date="2015-11" db="EMBL/GenBank/DDBJ databases">
        <title>Identification of large and diverse effector repertoires of 38 Legionella species.</title>
        <authorList>
            <person name="Burstein D."/>
            <person name="Amaro F."/>
            <person name="Zusman T."/>
            <person name="Lifshitz Z."/>
            <person name="Cohen O."/>
            <person name="Gilbert J.A."/>
            <person name="Pupko T."/>
            <person name="Shuman H.A."/>
            <person name="Segal G."/>
        </authorList>
    </citation>
    <scope>NUCLEOTIDE SEQUENCE [LARGE SCALE GENOMIC DNA]</scope>
    <source>
        <strain evidence="8 9">1762-AUS-E</strain>
    </source>
</reference>
<comment type="subcellular location">
    <subcellularLocation>
        <location evidence="1">Membrane</location>
        <topology evidence="1">Single-pass membrane protein</topology>
    </subcellularLocation>
</comment>
<dbReference type="Gene3D" id="2.40.128.260">
    <property type="entry name" value="Type IV secretion system, VirB10/TraB/TrbI"/>
    <property type="match status" value="1"/>
</dbReference>
<dbReference type="AlphaFoldDB" id="A0A0W0R630"/>
<keyword evidence="3 7" id="KW-0812">Transmembrane</keyword>
<evidence type="ECO:0000256" key="3">
    <source>
        <dbReference type="ARBA" id="ARBA00022692"/>
    </source>
</evidence>
<dbReference type="GO" id="GO:0016020">
    <property type="term" value="C:membrane"/>
    <property type="evidence" value="ECO:0007669"/>
    <property type="project" value="UniProtKB-SubCell"/>
</dbReference>
<dbReference type="InterPro" id="IPR005498">
    <property type="entry name" value="T4SS_VirB10/TraB/TrbI"/>
</dbReference>
<dbReference type="InterPro" id="IPR053285">
    <property type="entry name" value="Thylakoid_lumenal_pentapeptide"/>
</dbReference>
<keyword evidence="4 7" id="KW-1133">Transmembrane helix</keyword>
<evidence type="ECO:0000256" key="2">
    <source>
        <dbReference type="ARBA" id="ARBA00010265"/>
    </source>
</evidence>
<comment type="caution">
    <text evidence="8">The sequence shown here is derived from an EMBL/GenBank/DDBJ whole genome shotgun (WGS) entry which is preliminary data.</text>
</comment>
<dbReference type="InterPro" id="IPR049855">
    <property type="entry name" value="DotG/IcmE-like_C"/>
</dbReference>
<comment type="similarity">
    <text evidence="2">Belongs to the TrbI/VirB10 family.</text>
</comment>
<evidence type="ECO:0000313" key="9">
    <source>
        <dbReference type="Proteomes" id="UP000054859"/>
    </source>
</evidence>
<evidence type="ECO:0000256" key="5">
    <source>
        <dbReference type="ARBA" id="ARBA00023136"/>
    </source>
</evidence>
<keyword evidence="9" id="KW-1185">Reference proteome</keyword>
<evidence type="ECO:0000256" key="4">
    <source>
        <dbReference type="ARBA" id="ARBA00022989"/>
    </source>
</evidence>
<dbReference type="RefSeq" id="WP_058462202.1">
    <property type="nucleotide sequence ID" value="NZ_CAAAHS010000007.1"/>
</dbReference>
<organism evidence="8 9">
    <name type="scientific">Legionella adelaidensis</name>
    <dbReference type="NCBI Taxonomy" id="45056"/>
    <lineage>
        <taxon>Bacteria</taxon>
        <taxon>Pseudomonadati</taxon>
        <taxon>Pseudomonadota</taxon>
        <taxon>Gammaproteobacteria</taxon>
        <taxon>Legionellales</taxon>
        <taxon>Legionellaceae</taxon>
        <taxon>Legionella</taxon>
    </lineage>
</organism>
<gene>
    <name evidence="8" type="primary">dotG_1</name>
    <name evidence="8" type="ORF">Lade_1192</name>
</gene>
<accession>A0A0W0R630</accession>
<evidence type="ECO:0000313" key="8">
    <source>
        <dbReference type="EMBL" id="KTC66534.1"/>
    </source>
</evidence>
<dbReference type="NCBIfam" id="NF033900">
    <property type="entry name" value="T4SS_IcmE_DotG"/>
    <property type="match status" value="2"/>
</dbReference>
<dbReference type="EMBL" id="LNKA01000001">
    <property type="protein sequence ID" value="KTC66534.1"/>
    <property type="molecule type" value="Genomic_DNA"/>
</dbReference>